<name>A0ABT8YIS8_9HYPH</name>
<accession>A0ABT8YIS8</accession>
<dbReference type="Pfam" id="PF01458">
    <property type="entry name" value="SUFBD_core"/>
    <property type="match status" value="1"/>
</dbReference>
<dbReference type="NCBIfam" id="TIGR01981">
    <property type="entry name" value="sufD"/>
    <property type="match status" value="1"/>
</dbReference>
<comment type="caution">
    <text evidence="2">The sequence shown here is derived from an EMBL/GenBank/DDBJ whole genome shotgun (WGS) entry which is preliminary data.</text>
</comment>
<feature type="domain" description="SUF system FeS cluster assembly SufBD core" evidence="1">
    <location>
        <begin position="168"/>
        <end position="394"/>
    </location>
</feature>
<dbReference type="Proteomes" id="UP001174932">
    <property type="component" value="Unassembled WGS sequence"/>
</dbReference>
<dbReference type="PANTHER" id="PTHR43575">
    <property type="entry name" value="PROTEIN ABCI7, CHLOROPLASTIC"/>
    <property type="match status" value="1"/>
</dbReference>
<sequence length="423" mass="45076">MNIQTPIKPTVAETALIEAFGHAIGQLPGDAGVTARRSELVGAIKAEGLPTRRREAWHYTDLRSLLRTIPQEAATSVAALAPLVEGSTVVTLLNGKASASASISGTVVTTYASRLADGSALSGLTTYDRDDFVARLNGGFVSDGYDIAFPDGFEAEKPVEIQVVQGGGLQAGRFPVRFGADSRATVIERHVAAGDKAAIVSSVSELTLGDGAEVTWILVQTEGADDSYFGQIRVSLGKDAKLRLYLLNAGGKLVRQDIHIEVGGEGSDLMLRGINLLGGDSHTDVTLVLNHNVENTTSTEIMRNVVFDRAKGVFQGQIKVAQAAQKTDARMACNSLLLSDEAEFSAKPELEIFADDVQCGHGATVTDIDHNHLFYLASRGIPEKAGRALLVQAFVQETVEELEDEALVEALESVIQAWLDRHG</sequence>
<dbReference type="InterPro" id="IPR000825">
    <property type="entry name" value="SUF_FeS_clus_asmbl_SufBD_core"/>
</dbReference>
<dbReference type="InterPro" id="IPR055346">
    <property type="entry name" value="Fe-S_cluster_assembly_SufBD"/>
</dbReference>
<evidence type="ECO:0000259" key="1">
    <source>
        <dbReference type="Pfam" id="PF01458"/>
    </source>
</evidence>
<dbReference type="EMBL" id="JAUOZU010000003">
    <property type="protein sequence ID" value="MDO6963145.1"/>
    <property type="molecule type" value="Genomic_DNA"/>
</dbReference>
<proteinExistence type="predicted"/>
<dbReference type="InterPro" id="IPR011542">
    <property type="entry name" value="SUF_FeS_clus_asmbl_SufD"/>
</dbReference>
<evidence type="ECO:0000313" key="2">
    <source>
        <dbReference type="EMBL" id="MDO6963145.1"/>
    </source>
</evidence>
<keyword evidence="3" id="KW-1185">Reference proteome</keyword>
<dbReference type="SUPFAM" id="SSF101960">
    <property type="entry name" value="Stabilizer of iron transporter SufD"/>
    <property type="match status" value="1"/>
</dbReference>
<reference evidence="2" key="2">
    <citation type="submission" date="2023-07" db="EMBL/GenBank/DDBJ databases">
        <authorList>
            <person name="Shen H."/>
        </authorList>
    </citation>
    <scope>NUCLEOTIDE SEQUENCE</scope>
    <source>
        <strain evidence="2">TNR-22</strain>
    </source>
</reference>
<protein>
    <submittedName>
        <fullName evidence="2">Fe-S cluster assembly protein SufD</fullName>
    </submittedName>
</protein>
<evidence type="ECO:0000313" key="3">
    <source>
        <dbReference type="Proteomes" id="UP001174932"/>
    </source>
</evidence>
<dbReference type="PANTHER" id="PTHR43575:SF1">
    <property type="entry name" value="PROTEIN ABCI7, CHLOROPLASTIC"/>
    <property type="match status" value="1"/>
</dbReference>
<dbReference type="InterPro" id="IPR037284">
    <property type="entry name" value="SUF_FeS_clus_asmbl_SufBD_sf"/>
</dbReference>
<gene>
    <name evidence="2" type="primary">sufD</name>
    <name evidence="2" type="ORF">Q4481_04200</name>
</gene>
<reference evidence="2" key="1">
    <citation type="journal article" date="2015" name="Int. J. Syst. Evol. Microbiol.">
        <title>Rhizobium alvei sp. nov., isolated from a freshwater river.</title>
        <authorList>
            <person name="Sheu S.Y."/>
            <person name="Huang H.W."/>
            <person name="Young C.C."/>
            <person name="Chen W.M."/>
        </authorList>
    </citation>
    <scope>NUCLEOTIDE SEQUENCE</scope>
    <source>
        <strain evidence="2">TNR-22</strain>
    </source>
</reference>
<organism evidence="2 3">
    <name type="scientific">Rhizobium alvei</name>
    <dbReference type="NCBI Taxonomy" id="1132659"/>
    <lineage>
        <taxon>Bacteria</taxon>
        <taxon>Pseudomonadati</taxon>
        <taxon>Pseudomonadota</taxon>
        <taxon>Alphaproteobacteria</taxon>
        <taxon>Hyphomicrobiales</taxon>
        <taxon>Rhizobiaceae</taxon>
        <taxon>Rhizobium/Agrobacterium group</taxon>
        <taxon>Rhizobium</taxon>
    </lineage>
</organism>
<dbReference type="RefSeq" id="WP_304375036.1">
    <property type="nucleotide sequence ID" value="NZ_JAUOZU010000003.1"/>
</dbReference>